<keyword evidence="8" id="KW-1185">Reference proteome</keyword>
<gene>
    <name evidence="7" type="ORF">GCM10009864_24710</name>
</gene>
<organism evidence="7 8">
    <name type="scientific">Streptomyces lunalinharesii</name>
    <dbReference type="NCBI Taxonomy" id="333384"/>
    <lineage>
        <taxon>Bacteria</taxon>
        <taxon>Bacillati</taxon>
        <taxon>Actinomycetota</taxon>
        <taxon>Actinomycetes</taxon>
        <taxon>Kitasatosporales</taxon>
        <taxon>Streptomycetaceae</taxon>
        <taxon>Streptomyces</taxon>
    </lineage>
</organism>
<evidence type="ECO:0000313" key="8">
    <source>
        <dbReference type="Proteomes" id="UP001500994"/>
    </source>
</evidence>
<reference evidence="8" key="1">
    <citation type="journal article" date="2019" name="Int. J. Syst. Evol. Microbiol.">
        <title>The Global Catalogue of Microorganisms (GCM) 10K type strain sequencing project: providing services to taxonomists for standard genome sequencing and annotation.</title>
        <authorList>
            <consortium name="The Broad Institute Genomics Platform"/>
            <consortium name="The Broad Institute Genome Sequencing Center for Infectious Disease"/>
            <person name="Wu L."/>
            <person name="Ma J."/>
        </authorList>
    </citation>
    <scope>NUCLEOTIDE SEQUENCE [LARGE SCALE GENOMIC DNA]</scope>
    <source>
        <strain evidence="8">JCM 16374</strain>
    </source>
</reference>
<proteinExistence type="predicted"/>
<dbReference type="Pfam" id="PF18085">
    <property type="entry name" value="Mak_N_cap"/>
    <property type="match status" value="1"/>
</dbReference>
<evidence type="ECO:0000313" key="7">
    <source>
        <dbReference type="EMBL" id="GAA2657430.1"/>
    </source>
</evidence>
<evidence type="ECO:0000259" key="6">
    <source>
        <dbReference type="Pfam" id="PF18085"/>
    </source>
</evidence>
<evidence type="ECO:0000256" key="2">
    <source>
        <dbReference type="ARBA" id="ARBA00022741"/>
    </source>
</evidence>
<keyword evidence="2" id="KW-0547">Nucleotide-binding</keyword>
<evidence type="ECO:0000256" key="5">
    <source>
        <dbReference type="SAM" id="MobiDB-lite"/>
    </source>
</evidence>
<evidence type="ECO:0000256" key="4">
    <source>
        <dbReference type="ARBA" id="ARBA00022840"/>
    </source>
</evidence>
<feature type="domain" description="Maltokinase N-terminal cap" evidence="6">
    <location>
        <begin position="20"/>
        <end position="107"/>
    </location>
</feature>
<evidence type="ECO:0000256" key="1">
    <source>
        <dbReference type="ARBA" id="ARBA00022679"/>
    </source>
</evidence>
<keyword evidence="1" id="KW-0808">Transferase</keyword>
<feature type="compositionally biased region" description="Low complexity" evidence="5">
    <location>
        <begin position="174"/>
        <end position="191"/>
    </location>
</feature>
<sequence>MAAIHHTTLKPTKLELLTDWLPGQPWFRGDHPSPELTKAGGFRLDDPQGEVGIECLVVTDASGAVPRSYFVPLTYRGAPLDGAERALVGTTQHGVLGKRWIYDGAHDPVFAAELLALFQGRAVPQAQDDSDTRDDSVTRHVEDAAAFGSSRVVGAVTVAHGTRGTELALATTTAPGAEQASGSAAAGRPAPASSGLGLRLARLLEPVAGPDFTAGDVAADGPGLLGAVTGVWRSGDDAEQRGVFATLRPSGA</sequence>
<keyword evidence="4" id="KW-0067">ATP-binding</keyword>
<evidence type="ECO:0000256" key="3">
    <source>
        <dbReference type="ARBA" id="ARBA00022777"/>
    </source>
</evidence>
<protein>
    <recommendedName>
        <fullName evidence="6">Maltokinase N-terminal cap domain-containing protein</fullName>
    </recommendedName>
</protein>
<name>A0ABP6E0Z9_9ACTN</name>
<comment type="caution">
    <text evidence="7">The sequence shown here is derived from an EMBL/GenBank/DDBJ whole genome shotgun (WGS) entry which is preliminary data.</text>
</comment>
<feature type="region of interest" description="Disordered" evidence="5">
    <location>
        <begin position="172"/>
        <end position="191"/>
    </location>
</feature>
<dbReference type="EMBL" id="BAAARK010000006">
    <property type="protein sequence ID" value="GAA2657430.1"/>
    <property type="molecule type" value="Genomic_DNA"/>
</dbReference>
<dbReference type="Proteomes" id="UP001500994">
    <property type="component" value="Unassembled WGS sequence"/>
</dbReference>
<keyword evidence="3" id="KW-0418">Kinase</keyword>
<dbReference type="RefSeq" id="WP_344575163.1">
    <property type="nucleotide sequence ID" value="NZ_BAAARK010000006.1"/>
</dbReference>
<dbReference type="InterPro" id="IPR040999">
    <property type="entry name" value="Mak_N_cap"/>
</dbReference>
<accession>A0ABP6E0Z9</accession>